<dbReference type="EMBL" id="NKUF01000004">
    <property type="protein sequence ID" value="PYD64216.1"/>
    <property type="molecule type" value="Genomic_DNA"/>
</dbReference>
<dbReference type="Gene3D" id="3.40.50.1220">
    <property type="entry name" value="TPP-binding domain"/>
    <property type="match status" value="1"/>
</dbReference>
<comment type="caution">
    <text evidence="7">The sequence shown here is derived from an EMBL/GenBank/DDBJ whole genome shotgun (WGS) entry which is preliminary data.</text>
</comment>
<dbReference type="InterPro" id="IPR012001">
    <property type="entry name" value="Thiamin_PyroP_enz_TPP-bd_dom"/>
</dbReference>
<dbReference type="InterPro" id="IPR029061">
    <property type="entry name" value="THDP-binding"/>
</dbReference>
<feature type="domain" description="Thiamine pyrophosphate enzyme N-terminal TPP-binding" evidence="6">
    <location>
        <begin position="16"/>
        <end position="118"/>
    </location>
</feature>
<organism evidence="7 8">
    <name type="scientific">Gluconacetobacter entanii</name>
    <dbReference type="NCBI Taxonomy" id="108528"/>
    <lineage>
        <taxon>Bacteria</taxon>
        <taxon>Pseudomonadati</taxon>
        <taxon>Pseudomonadota</taxon>
        <taxon>Alphaproteobacteria</taxon>
        <taxon>Acetobacterales</taxon>
        <taxon>Acetobacteraceae</taxon>
        <taxon>Gluconacetobacter</taxon>
    </lineage>
</organism>
<dbReference type="CDD" id="cd02002">
    <property type="entry name" value="TPP_BFDC"/>
    <property type="match status" value="1"/>
</dbReference>
<keyword evidence="2 3" id="KW-0786">Thiamine pyrophosphate</keyword>
<dbReference type="InterPro" id="IPR011766">
    <property type="entry name" value="TPP_enzyme_TPP-bd"/>
</dbReference>
<dbReference type="GO" id="GO:0019752">
    <property type="term" value="P:carboxylic acid metabolic process"/>
    <property type="evidence" value="ECO:0007669"/>
    <property type="project" value="UniProtKB-ARBA"/>
</dbReference>
<dbReference type="PANTHER" id="PTHR18968:SF133">
    <property type="entry name" value="BENZOYLFORMATE DECARBOXYLASE"/>
    <property type="match status" value="1"/>
</dbReference>
<gene>
    <name evidence="7" type="ORF">CFR72_03440</name>
</gene>
<dbReference type="GO" id="GO:0003984">
    <property type="term" value="F:acetolactate synthase activity"/>
    <property type="evidence" value="ECO:0007669"/>
    <property type="project" value="TreeGrafter"/>
</dbReference>
<accession>A0A318Q0T9</accession>
<evidence type="ECO:0000259" key="4">
    <source>
        <dbReference type="Pfam" id="PF00205"/>
    </source>
</evidence>
<sequence>MQITAVSDIDGQRSRRGADILLEILESEGVKYIFGNPGTTELPLIDALQKRPDLHYVLALQEARAVAMADGYAQAAGRPGFLNLHTAGGLGHGMGNLLNASVSQTPLVVTAGQQDSRHTISDPLLFGDLVSIATPAVKWAQEVMHADQLPVLVHRAFNDAMAAPTGPVFLSLPMDVMEEMSTVSAAPPSQIDRRSIAGGLPELAQQLARIAPWRLGIIAGDEVHAAGAAAQVAAVAELLGAPVFGSSWPSRVPFATSHPLWEGNLPTRATDIAAKLADYDAIFALGGKSLITILYSEGSAVPPGCAIYQVSADIGDLGRTFYTPLSLVGHIRTSLEAFLPLLKKAIAGREDDYATARQNVTARNHDRRSKAIATALHRMEEPVIAPCVAAYEAVRAIGPDIAIVDEAIATSSHVRSFLDSDWPAQYSFLRGGALGWGMPAAVGASLGLGREPVVCLVGDGASLYSPQAIWTAAHEKLPVTFVIMNNQEYNVLKGFMRGQTHYVSTRNGNYLAMDLNDPVIDYQAMAASYGLSACRITRATDIAPAIQAGIASGRANVVEIMIRAE</sequence>
<dbReference type="InterPro" id="IPR012000">
    <property type="entry name" value="Thiamin_PyroP_enz_cen_dom"/>
</dbReference>
<protein>
    <submittedName>
        <fullName evidence="7">Acetolactate synthase</fullName>
    </submittedName>
</protein>
<dbReference type="Pfam" id="PF02775">
    <property type="entry name" value="TPP_enzyme_C"/>
    <property type="match status" value="1"/>
</dbReference>
<dbReference type="GO" id="GO:0030976">
    <property type="term" value="F:thiamine pyrophosphate binding"/>
    <property type="evidence" value="ECO:0007669"/>
    <property type="project" value="InterPro"/>
</dbReference>
<dbReference type="SUPFAM" id="SSF52518">
    <property type="entry name" value="Thiamin diphosphate-binding fold (THDP-binding)"/>
    <property type="match status" value="2"/>
</dbReference>
<dbReference type="InterPro" id="IPR029035">
    <property type="entry name" value="DHS-like_NAD/FAD-binding_dom"/>
</dbReference>
<proteinExistence type="inferred from homology"/>
<dbReference type="SUPFAM" id="SSF52467">
    <property type="entry name" value="DHS-like NAD/FAD-binding domain"/>
    <property type="match status" value="1"/>
</dbReference>
<dbReference type="CDD" id="cd07035">
    <property type="entry name" value="TPP_PYR_POX_like"/>
    <property type="match status" value="1"/>
</dbReference>
<feature type="domain" description="Thiamine pyrophosphate enzyme TPP-binding" evidence="5">
    <location>
        <begin position="432"/>
        <end position="560"/>
    </location>
</feature>
<name>A0A318Q0T9_9PROT</name>
<comment type="similarity">
    <text evidence="1 3">Belongs to the TPP enzyme family.</text>
</comment>
<dbReference type="GO" id="GO:0050660">
    <property type="term" value="F:flavin adenine dinucleotide binding"/>
    <property type="evidence" value="ECO:0007669"/>
    <property type="project" value="TreeGrafter"/>
</dbReference>
<reference evidence="7 8" key="1">
    <citation type="submission" date="2017-07" db="EMBL/GenBank/DDBJ databases">
        <title>A draft genome sequence of Gluconacetobacter entanii LTH 4560.</title>
        <authorList>
            <person name="Skraban J."/>
            <person name="Cleenwerck I."/>
            <person name="Vandamme P."/>
            <person name="Trcek J."/>
        </authorList>
    </citation>
    <scope>NUCLEOTIDE SEQUENCE [LARGE SCALE GENOMIC DNA]</scope>
    <source>
        <strain evidence="7 8">LTH 4560</strain>
    </source>
</reference>
<dbReference type="Gene3D" id="3.40.50.970">
    <property type="match status" value="2"/>
</dbReference>
<dbReference type="PANTHER" id="PTHR18968">
    <property type="entry name" value="THIAMINE PYROPHOSPHATE ENZYMES"/>
    <property type="match status" value="1"/>
</dbReference>
<evidence type="ECO:0000256" key="3">
    <source>
        <dbReference type="RuleBase" id="RU362132"/>
    </source>
</evidence>
<dbReference type="RefSeq" id="WP_110912651.1">
    <property type="nucleotide sequence ID" value="NZ_NKUF01000004.1"/>
</dbReference>
<evidence type="ECO:0000259" key="5">
    <source>
        <dbReference type="Pfam" id="PF02775"/>
    </source>
</evidence>
<evidence type="ECO:0000313" key="8">
    <source>
        <dbReference type="Proteomes" id="UP000248301"/>
    </source>
</evidence>
<dbReference type="GO" id="GO:0000287">
    <property type="term" value="F:magnesium ion binding"/>
    <property type="evidence" value="ECO:0007669"/>
    <property type="project" value="InterPro"/>
</dbReference>
<evidence type="ECO:0000259" key="6">
    <source>
        <dbReference type="Pfam" id="PF02776"/>
    </source>
</evidence>
<dbReference type="InterPro" id="IPR045229">
    <property type="entry name" value="TPP_enz"/>
</dbReference>
<dbReference type="Proteomes" id="UP000248301">
    <property type="component" value="Unassembled WGS sequence"/>
</dbReference>
<dbReference type="AlphaFoldDB" id="A0A318Q0T9"/>
<evidence type="ECO:0000256" key="2">
    <source>
        <dbReference type="ARBA" id="ARBA00023052"/>
    </source>
</evidence>
<dbReference type="OrthoDB" id="9773408at2"/>
<dbReference type="Pfam" id="PF02776">
    <property type="entry name" value="TPP_enzyme_N"/>
    <property type="match status" value="1"/>
</dbReference>
<dbReference type="Pfam" id="PF00205">
    <property type="entry name" value="TPP_enzyme_M"/>
    <property type="match status" value="1"/>
</dbReference>
<feature type="domain" description="Thiamine pyrophosphate enzyme central" evidence="4">
    <location>
        <begin position="217"/>
        <end position="337"/>
    </location>
</feature>
<evidence type="ECO:0000256" key="1">
    <source>
        <dbReference type="ARBA" id="ARBA00007812"/>
    </source>
</evidence>
<evidence type="ECO:0000313" key="7">
    <source>
        <dbReference type="EMBL" id="PYD64216.1"/>
    </source>
</evidence>